<dbReference type="Pfam" id="PF01391">
    <property type="entry name" value="Collagen"/>
    <property type="match status" value="1"/>
</dbReference>
<comment type="caution">
    <text evidence="3">The sequence shown here is derived from an EMBL/GenBank/DDBJ whole genome shotgun (WGS) entry which is preliminary data.</text>
</comment>
<gene>
    <name evidence="3" type="ORF">P5F74_06760</name>
</gene>
<evidence type="ECO:0000313" key="3">
    <source>
        <dbReference type="EMBL" id="MED4127831.1"/>
    </source>
</evidence>
<evidence type="ECO:0000259" key="2">
    <source>
        <dbReference type="Pfam" id="PF18573"/>
    </source>
</evidence>
<dbReference type="InterPro" id="IPR041415">
    <property type="entry name" value="BclA_C"/>
</dbReference>
<feature type="non-terminal residue" evidence="3">
    <location>
        <position position="1"/>
    </location>
</feature>
<dbReference type="InterPro" id="IPR008160">
    <property type="entry name" value="Collagen"/>
</dbReference>
<feature type="domain" description="BclA C-terminal" evidence="2">
    <location>
        <begin position="135"/>
        <end position="258"/>
    </location>
</feature>
<sequence>TPATAPTGIEGRTGATGATGLDGVTGATGATGLDGVTGPTGATGLDGVTGPTGPIGPTGVGLDGVTVFDPATAPTLTAGELVSFDGSIYQVLVDAPTGTPGTSADFELILPSIGVTGPTGPAGPTGEGLTTTYAFGTNGGATIAVVLGGTTVPVPDNQIASGITAEDDGFTIVTAGTYSISYSVNLTAGLLLGLRLTVNGVPLDSSEVSPGVAVTNISGNVITTLAAGDVVQIELFGLLGAAVLVSGQGAALSIIRIS</sequence>
<feature type="region of interest" description="Disordered" evidence="1">
    <location>
        <begin position="1"/>
        <end position="23"/>
    </location>
</feature>
<accession>A0ABU6NIH1</accession>
<evidence type="ECO:0000313" key="4">
    <source>
        <dbReference type="Proteomes" id="UP001341820"/>
    </source>
</evidence>
<dbReference type="Gene3D" id="2.60.120.40">
    <property type="match status" value="1"/>
</dbReference>
<dbReference type="EMBL" id="JAROAS010000010">
    <property type="protein sequence ID" value="MED4127831.1"/>
    <property type="molecule type" value="Genomic_DNA"/>
</dbReference>
<evidence type="ECO:0000256" key="1">
    <source>
        <dbReference type="SAM" id="MobiDB-lite"/>
    </source>
</evidence>
<name>A0ABU6NIH1_9BACI</name>
<keyword evidence="4" id="KW-1185">Reference proteome</keyword>
<proteinExistence type="predicted"/>
<dbReference type="InterPro" id="IPR008983">
    <property type="entry name" value="Tumour_necrosis_fac-like_dom"/>
</dbReference>
<reference evidence="3 4" key="1">
    <citation type="submission" date="2023-03" db="EMBL/GenBank/DDBJ databases">
        <title>Bacillus Genome Sequencing.</title>
        <authorList>
            <person name="Dunlap C."/>
        </authorList>
    </citation>
    <scope>NUCLEOTIDE SEQUENCE [LARGE SCALE GENOMIC DNA]</scope>
    <source>
        <strain evidence="3 4">B-4107</strain>
    </source>
</reference>
<dbReference type="RefSeq" id="WP_328236822.1">
    <property type="nucleotide sequence ID" value="NZ_JAROAS010000010.1"/>
</dbReference>
<protein>
    <submittedName>
        <fullName evidence="3">Collagen-like protein</fullName>
    </submittedName>
</protein>
<organism evidence="3 4">
    <name type="scientific">Shouchella miscanthi</name>
    <dbReference type="NCBI Taxonomy" id="2598861"/>
    <lineage>
        <taxon>Bacteria</taxon>
        <taxon>Bacillati</taxon>
        <taxon>Bacillota</taxon>
        <taxon>Bacilli</taxon>
        <taxon>Bacillales</taxon>
        <taxon>Bacillaceae</taxon>
        <taxon>Shouchella</taxon>
    </lineage>
</organism>
<dbReference type="Pfam" id="PF18573">
    <property type="entry name" value="BclA_C"/>
    <property type="match status" value="1"/>
</dbReference>
<dbReference type="Proteomes" id="UP001341820">
    <property type="component" value="Unassembled WGS sequence"/>
</dbReference>